<protein>
    <recommendedName>
        <fullName evidence="4">Lipoprotein</fullName>
    </recommendedName>
</protein>
<accession>A0ABV9WBW0</accession>
<gene>
    <name evidence="2" type="ORF">ACFPIJ_45060</name>
</gene>
<feature type="signal peptide" evidence="1">
    <location>
        <begin position="1"/>
        <end position="27"/>
    </location>
</feature>
<evidence type="ECO:0008006" key="4">
    <source>
        <dbReference type="Google" id="ProtNLM"/>
    </source>
</evidence>
<comment type="caution">
    <text evidence="2">The sequence shown here is derived from an EMBL/GenBank/DDBJ whole genome shotgun (WGS) entry which is preliminary data.</text>
</comment>
<proteinExistence type="predicted"/>
<evidence type="ECO:0000256" key="1">
    <source>
        <dbReference type="SAM" id="SignalP"/>
    </source>
</evidence>
<dbReference type="RefSeq" id="WP_380125375.1">
    <property type="nucleotide sequence ID" value="NZ_JBHSIU010000066.1"/>
</dbReference>
<dbReference type="Proteomes" id="UP001595912">
    <property type="component" value="Unassembled WGS sequence"/>
</dbReference>
<dbReference type="PROSITE" id="PS51257">
    <property type="entry name" value="PROKAR_LIPOPROTEIN"/>
    <property type="match status" value="1"/>
</dbReference>
<evidence type="ECO:0000313" key="3">
    <source>
        <dbReference type="Proteomes" id="UP001595912"/>
    </source>
</evidence>
<sequence>MRHGFGTALAAALVLIGAAGCAGSAMARDPAPGDTRDAAPRDTRDVDVYVQVLRRYLTNSSENSFPGDQIKRVFILDRAVPGIGDPQPGAAAAGEPIPAATQRDVLDALAETRPVSFVADRASVITSDGGCEVVRDGGILVTLGPLDGHGDRVEVGINGYVACLGATWLTYVVQHTAGTGWQVTGTTGSMSIA</sequence>
<name>A0ABV9WBW0_9ACTN</name>
<keyword evidence="1" id="KW-0732">Signal</keyword>
<reference evidence="3" key="1">
    <citation type="journal article" date="2019" name="Int. J. Syst. Evol. Microbiol.">
        <title>The Global Catalogue of Microorganisms (GCM) 10K type strain sequencing project: providing services to taxonomists for standard genome sequencing and annotation.</title>
        <authorList>
            <consortium name="The Broad Institute Genomics Platform"/>
            <consortium name="The Broad Institute Genome Sequencing Center for Infectious Disease"/>
            <person name="Wu L."/>
            <person name="Ma J."/>
        </authorList>
    </citation>
    <scope>NUCLEOTIDE SEQUENCE [LARGE SCALE GENOMIC DNA]</scope>
    <source>
        <strain evidence="3">CGMCC 4.7152</strain>
    </source>
</reference>
<dbReference type="EMBL" id="JBHSIU010000066">
    <property type="protein sequence ID" value="MFC5004988.1"/>
    <property type="molecule type" value="Genomic_DNA"/>
</dbReference>
<organism evidence="2 3">
    <name type="scientific">Dactylosporangium cerinum</name>
    <dbReference type="NCBI Taxonomy" id="1434730"/>
    <lineage>
        <taxon>Bacteria</taxon>
        <taxon>Bacillati</taxon>
        <taxon>Actinomycetota</taxon>
        <taxon>Actinomycetes</taxon>
        <taxon>Micromonosporales</taxon>
        <taxon>Micromonosporaceae</taxon>
        <taxon>Dactylosporangium</taxon>
    </lineage>
</organism>
<keyword evidence="3" id="KW-1185">Reference proteome</keyword>
<evidence type="ECO:0000313" key="2">
    <source>
        <dbReference type="EMBL" id="MFC5004988.1"/>
    </source>
</evidence>
<feature type="chain" id="PRO_5045062895" description="Lipoprotein" evidence="1">
    <location>
        <begin position="28"/>
        <end position="193"/>
    </location>
</feature>